<dbReference type="PROSITE" id="PS51257">
    <property type="entry name" value="PROKAR_LIPOPROTEIN"/>
    <property type="match status" value="1"/>
</dbReference>
<reference evidence="2" key="1">
    <citation type="journal article" date="2019" name="Int. J. Syst. Evol. Microbiol.">
        <title>The Global Catalogue of Microorganisms (GCM) 10K type strain sequencing project: providing services to taxonomists for standard genome sequencing and annotation.</title>
        <authorList>
            <consortium name="The Broad Institute Genomics Platform"/>
            <consortium name="The Broad Institute Genome Sequencing Center for Infectious Disease"/>
            <person name="Wu L."/>
            <person name="Ma J."/>
        </authorList>
    </citation>
    <scope>NUCLEOTIDE SEQUENCE [LARGE SCALE GENOMIC DNA]</scope>
    <source>
        <strain evidence="2">KCTC 42587</strain>
    </source>
</reference>
<evidence type="ECO:0008006" key="3">
    <source>
        <dbReference type="Google" id="ProtNLM"/>
    </source>
</evidence>
<name>A0ABW5KS37_9FLAO</name>
<dbReference type="RefSeq" id="WP_376892572.1">
    <property type="nucleotide sequence ID" value="NZ_JBHULS010000002.1"/>
</dbReference>
<evidence type="ECO:0000313" key="2">
    <source>
        <dbReference type="Proteomes" id="UP001597472"/>
    </source>
</evidence>
<dbReference type="EMBL" id="JBHULS010000002">
    <property type="protein sequence ID" value="MFD2551434.1"/>
    <property type="molecule type" value="Genomic_DNA"/>
</dbReference>
<protein>
    <recommendedName>
        <fullName evidence="3">DUF4843 domain-containing protein</fullName>
    </recommendedName>
</protein>
<organism evidence="1 2">
    <name type="scientific">Bizionia sediminis</name>
    <dbReference type="NCBI Taxonomy" id="1737064"/>
    <lineage>
        <taxon>Bacteria</taxon>
        <taxon>Pseudomonadati</taxon>
        <taxon>Bacteroidota</taxon>
        <taxon>Flavobacteriia</taxon>
        <taxon>Flavobacteriales</taxon>
        <taxon>Flavobacteriaceae</taxon>
        <taxon>Bizionia</taxon>
    </lineage>
</organism>
<accession>A0ABW5KS37</accession>
<gene>
    <name evidence="1" type="ORF">ACFSQP_06350</name>
</gene>
<dbReference type="Proteomes" id="UP001597472">
    <property type="component" value="Unassembled WGS sequence"/>
</dbReference>
<keyword evidence="2" id="KW-1185">Reference proteome</keyword>
<comment type="caution">
    <text evidence="1">The sequence shown here is derived from an EMBL/GenBank/DDBJ whole genome shotgun (WGS) entry which is preliminary data.</text>
</comment>
<proteinExistence type="predicted"/>
<evidence type="ECO:0000313" key="1">
    <source>
        <dbReference type="EMBL" id="MFD2551434.1"/>
    </source>
</evidence>
<sequence length="284" mass="32451">MRNTNKTWRVIFFTSAMLLSCGGDFEPDYESFKPALSEKILSAKTTDIAGEFGPYFTLNTSKTKVTYLGSRKQNNQEWVQEWKIRVNIAKSNVPLPDKAAMLNQMSFSLTIYDAASVPISGLSILENKSDFPSANRDLLLTNAQDFWVSYIIQKGTAYEEAVIANWQQFTVAFQHTLPNSSAAFQQENQKQETQNTPPIVASSSKAWDEMLDDYESYVRSFITYYGKATKTHKNGELQYPELIRNVTLLQKNMNKAKNNKELRPDQIERMQELQIKMTNAALDF</sequence>